<dbReference type="Proteomes" id="UP000060071">
    <property type="component" value="Chromosome"/>
</dbReference>
<feature type="compositionally biased region" description="Pro residues" evidence="1">
    <location>
        <begin position="144"/>
        <end position="156"/>
    </location>
</feature>
<feature type="region of interest" description="Disordered" evidence="1">
    <location>
        <begin position="121"/>
        <end position="260"/>
    </location>
</feature>
<accession>A0ABN4K9B2</accession>
<reference evidence="3 4" key="1">
    <citation type="submission" date="2015-12" db="EMBL/GenBank/DDBJ databases">
        <authorList>
            <person name="Kim M.K."/>
            <person name="Srinivasan S."/>
            <person name="Lee J.-J."/>
            <person name="Kim K."/>
        </authorList>
    </citation>
    <scope>NUCLEOTIDE SEQUENCE [LARGE SCALE GENOMIC DNA]</scope>
    <source>
        <strain evidence="3 4">BM2</strain>
    </source>
</reference>
<protein>
    <submittedName>
        <fullName evidence="3">Uncharacterized protein</fullName>
    </submittedName>
</protein>
<feature type="compositionally biased region" description="Basic and acidic residues" evidence="1">
    <location>
        <begin position="222"/>
        <end position="239"/>
    </location>
</feature>
<evidence type="ECO:0000313" key="4">
    <source>
        <dbReference type="Proteomes" id="UP000060071"/>
    </source>
</evidence>
<feature type="transmembrane region" description="Helical" evidence="2">
    <location>
        <begin position="310"/>
        <end position="332"/>
    </location>
</feature>
<keyword evidence="4" id="KW-1185">Reference proteome</keyword>
<keyword evidence="2" id="KW-1133">Transmembrane helix</keyword>
<feature type="region of interest" description="Disordered" evidence="1">
    <location>
        <begin position="1"/>
        <end position="27"/>
    </location>
</feature>
<evidence type="ECO:0000256" key="1">
    <source>
        <dbReference type="SAM" id="MobiDB-lite"/>
    </source>
</evidence>
<feature type="transmembrane region" description="Helical" evidence="2">
    <location>
        <begin position="286"/>
        <end position="304"/>
    </location>
</feature>
<evidence type="ECO:0000256" key="2">
    <source>
        <dbReference type="SAM" id="Phobius"/>
    </source>
</evidence>
<feature type="compositionally biased region" description="Pro residues" evidence="1">
    <location>
        <begin position="186"/>
        <end position="198"/>
    </location>
</feature>
<sequence length="352" mass="36230">MLWRSKQRARAAGPAAPKEPTMTQRPSDRAAQTLRDLGLTDAPLSALEREDALFVLTPDTLLYQDAGGTRRVTLRDLTRIHSDQEGTLRVETPAGTALTASLLGFDPGAVQTFFGGVRDATARAKEQPTSPLPRAGAAKTFAPAPTPTPAATPAPGPAAETKRPESRPAPAPEPQVIQSPVHAEPAPTPAPVQPPAPAPATHERPAPTPVVISSSAFSPTRPEPKGPEPRGPELTKPQDSRPAPATSEPVTTQAPPVPALRGSAGAAATLARQTDLASGLPGRLRVLGAVLFVGAVVLAIFQFTGGERLAGLWTLLAGGVGTIALVSLADIARLLVSLARALDAGSGVMDVD</sequence>
<proteinExistence type="predicted"/>
<gene>
    <name evidence="3" type="ORF">AUC44_13590</name>
</gene>
<keyword evidence="2" id="KW-0472">Membrane</keyword>
<keyword evidence="2" id="KW-0812">Transmembrane</keyword>
<organism evidence="3 4">
    <name type="scientific">Deinococcus actinosclerus</name>
    <dbReference type="NCBI Taxonomy" id="1768108"/>
    <lineage>
        <taxon>Bacteria</taxon>
        <taxon>Thermotogati</taxon>
        <taxon>Deinococcota</taxon>
        <taxon>Deinococci</taxon>
        <taxon>Deinococcales</taxon>
        <taxon>Deinococcaceae</taxon>
        <taxon>Deinococcus</taxon>
    </lineage>
</organism>
<evidence type="ECO:0000313" key="3">
    <source>
        <dbReference type="EMBL" id="ALW89800.1"/>
    </source>
</evidence>
<name>A0ABN4K9B2_9DEIO</name>
<dbReference type="EMBL" id="CP013910">
    <property type="protein sequence ID" value="ALW89800.1"/>
    <property type="molecule type" value="Genomic_DNA"/>
</dbReference>